<dbReference type="EMBL" id="OZ023705">
    <property type="protein sequence ID" value="CAK9874220.1"/>
    <property type="molecule type" value="Genomic_DNA"/>
</dbReference>
<name>A0ABP1BFQ0_9BRYO</name>
<protein>
    <submittedName>
        <fullName evidence="1">Uncharacterized protein</fullName>
    </submittedName>
</protein>
<accession>A0ABP1BFQ0</accession>
<dbReference type="Proteomes" id="UP001497522">
    <property type="component" value="Chromosome 4"/>
</dbReference>
<proteinExistence type="predicted"/>
<keyword evidence="2" id="KW-1185">Reference proteome</keyword>
<reference evidence="1" key="1">
    <citation type="submission" date="2024-03" db="EMBL/GenBank/DDBJ databases">
        <authorList>
            <consortium name="ELIXIR-Norway"/>
            <consortium name="Elixir Norway"/>
        </authorList>
    </citation>
    <scope>NUCLEOTIDE SEQUENCE</scope>
</reference>
<sequence length="96" mass="10471">MNAEVSPSLSSAVNAWRRSGVISCSHSWKNSMDTPSWLDALPFGRARMALPTSSKDRLLIKLAFASPVTMPGTFCQHRSWASAVPKVPTSDMYSQA</sequence>
<evidence type="ECO:0000313" key="2">
    <source>
        <dbReference type="Proteomes" id="UP001497522"/>
    </source>
</evidence>
<gene>
    <name evidence="1" type="ORF">CSSPJE1EN2_LOCUS16661</name>
</gene>
<evidence type="ECO:0000313" key="1">
    <source>
        <dbReference type="EMBL" id="CAK9874220.1"/>
    </source>
</evidence>
<organism evidence="1 2">
    <name type="scientific">Sphagnum jensenii</name>
    <dbReference type="NCBI Taxonomy" id="128206"/>
    <lineage>
        <taxon>Eukaryota</taxon>
        <taxon>Viridiplantae</taxon>
        <taxon>Streptophyta</taxon>
        <taxon>Embryophyta</taxon>
        <taxon>Bryophyta</taxon>
        <taxon>Sphagnophytina</taxon>
        <taxon>Sphagnopsida</taxon>
        <taxon>Sphagnales</taxon>
        <taxon>Sphagnaceae</taxon>
        <taxon>Sphagnum</taxon>
    </lineage>
</organism>